<name>X1CYA1_9ZZZZ</name>
<gene>
    <name evidence="2" type="ORF">S01H4_56391</name>
</gene>
<reference evidence="2" key="1">
    <citation type="journal article" date="2014" name="Front. Microbiol.">
        <title>High frequency of phylogenetically diverse reductive dehalogenase-homologous genes in deep subseafloor sedimentary metagenomes.</title>
        <authorList>
            <person name="Kawai M."/>
            <person name="Futagami T."/>
            <person name="Toyoda A."/>
            <person name="Takaki Y."/>
            <person name="Nishi S."/>
            <person name="Hori S."/>
            <person name="Arai W."/>
            <person name="Tsubouchi T."/>
            <person name="Morono Y."/>
            <person name="Uchiyama I."/>
            <person name="Ito T."/>
            <person name="Fujiyama A."/>
            <person name="Inagaki F."/>
            <person name="Takami H."/>
        </authorList>
    </citation>
    <scope>NUCLEOTIDE SEQUENCE</scope>
    <source>
        <strain evidence="2">Expedition CK06-06</strain>
    </source>
</reference>
<evidence type="ECO:0000313" key="2">
    <source>
        <dbReference type="EMBL" id="GAH13456.1"/>
    </source>
</evidence>
<accession>X1CYA1</accession>
<organism evidence="2">
    <name type="scientific">marine sediment metagenome</name>
    <dbReference type="NCBI Taxonomy" id="412755"/>
    <lineage>
        <taxon>unclassified sequences</taxon>
        <taxon>metagenomes</taxon>
        <taxon>ecological metagenomes</taxon>
    </lineage>
</organism>
<proteinExistence type="predicted"/>
<dbReference type="GO" id="GO:0006281">
    <property type="term" value="P:DNA repair"/>
    <property type="evidence" value="ECO:0007669"/>
    <property type="project" value="InterPro"/>
</dbReference>
<dbReference type="InterPro" id="IPR003583">
    <property type="entry name" value="Hlx-hairpin-Hlx_DNA-bd_motif"/>
</dbReference>
<dbReference type="SMART" id="SM00278">
    <property type="entry name" value="HhH1"/>
    <property type="match status" value="2"/>
</dbReference>
<dbReference type="Pfam" id="PF14520">
    <property type="entry name" value="HHH_5"/>
    <property type="match status" value="1"/>
</dbReference>
<dbReference type="Gene3D" id="1.10.150.20">
    <property type="entry name" value="5' to 3' exonuclease, C-terminal subdomain"/>
    <property type="match status" value="1"/>
</dbReference>
<evidence type="ECO:0000259" key="1">
    <source>
        <dbReference type="SMART" id="SM00278"/>
    </source>
</evidence>
<sequence length="66" mass="7251">MIEELVRVRGIGPTAAERLVNAGVKTIEEIAKSKPEQLAWIKGIGMLSANKIIENALELLKQLLQI</sequence>
<dbReference type="SUPFAM" id="SSF47794">
    <property type="entry name" value="Rad51 N-terminal domain-like"/>
    <property type="match status" value="1"/>
</dbReference>
<feature type="domain" description="Helix-hairpin-helix DNA-binding motif class 1" evidence="1">
    <location>
        <begin position="36"/>
        <end position="55"/>
    </location>
</feature>
<protein>
    <recommendedName>
        <fullName evidence="1">Helix-hairpin-helix DNA-binding motif class 1 domain-containing protein</fullName>
    </recommendedName>
</protein>
<dbReference type="AlphaFoldDB" id="X1CYA1"/>
<feature type="domain" description="Helix-hairpin-helix DNA-binding motif class 1" evidence="1">
    <location>
        <begin position="3"/>
        <end position="22"/>
    </location>
</feature>
<dbReference type="GO" id="GO:0000166">
    <property type="term" value="F:nucleotide binding"/>
    <property type="evidence" value="ECO:0007669"/>
    <property type="project" value="InterPro"/>
</dbReference>
<comment type="caution">
    <text evidence="2">The sequence shown here is derived from an EMBL/GenBank/DDBJ whole genome shotgun (WGS) entry which is preliminary data.</text>
</comment>
<dbReference type="GO" id="GO:0003677">
    <property type="term" value="F:DNA binding"/>
    <property type="evidence" value="ECO:0007669"/>
    <property type="project" value="InterPro"/>
</dbReference>
<dbReference type="InterPro" id="IPR010995">
    <property type="entry name" value="DNA_repair_Rad51/TF_NusA_a-hlx"/>
</dbReference>
<dbReference type="EMBL" id="BART01032670">
    <property type="protein sequence ID" value="GAH13456.1"/>
    <property type="molecule type" value="Genomic_DNA"/>
</dbReference>